<feature type="domain" description="Apoptosis-antagonizing transcription factor C-terminal" evidence="4">
    <location>
        <begin position="378"/>
        <end position="462"/>
    </location>
</feature>
<feature type="compositionally biased region" description="Acidic residues" evidence="3">
    <location>
        <begin position="22"/>
        <end position="38"/>
    </location>
</feature>
<sequence length="494" mass="53798">MAKSKLKDLDPEALLDPNPSSSDEEGSAFSDSEQEEDANAGREHYQDVGKSKLRKKEVVPLGPQYTGSRVTRDEIEDEDSDDPFARSYGIEDGEEDDDEDSEDDSIGGVALNGHGAAESSEGEDNEEEEGSFDDEGGMEGIEDEDDGESGSEEDDGDEEEEEDEDETADISDKIRSMMTDTTAMSSAISQAAKADAEKGRAIKTQRKTYDSLLNTRIKLQGGLIATNSMNADTNADAIAPQDAIEAAEAAALTLLNHLTALRESLDSSKAGQKRKRAVFTSSTSDAEIWSAITQTESSAVPHRNTILDKWSTKTRGATITTGKLTGGVAQTITDVLGNQLRDTGRLVERTQVPRSCAPIQAAASVESSPAIYDDADFYSLLLKELLENRSAELNAKGVGEFVVSQPYELMRQAKTKKVVDTKASKGRKMRYTVHEKLQNFMAPEDKNAWGERQREELFSSLFGRKGGLGEDDESDHTDDEDVNAEEEGLTLFRS</sequence>
<evidence type="ECO:0000259" key="4">
    <source>
        <dbReference type="Pfam" id="PF08164"/>
    </source>
</evidence>
<dbReference type="InterPro" id="IPR039223">
    <property type="entry name" value="AATF/Bfr2"/>
</dbReference>
<dbReference type="PANTHER" id="PTHR15565:SF0">
    <property type="entry name" value="PROTEIN AATF"/>
    <property type="match status" value="1"/>
</dbReference>
<gene>
    <name evidence="6" type="ORF">BU24DRAFT_401058</name>
</gene>
<evidence type="ECO:0000256" key="1">
    <source>
        <dbReference type="ARBA" id="ARBA00008966"/>
    </source>
</evidence>
<accession>A0A6A5X8T0</accession>
<dbReference type="AlphaFoldDB" id="A0A6A5X8T0"/>
<dbReference type="Pfam" id="PF08164">
    <property type="entry name" value="TRAUB"/>
    <property type="match status" value="1"/>
</dbReference>
<keyword evidence="7" id="KW-1185">Reference proteome</keyword>
<dbReference type="EMBL" id="ML978078">
    <property type="protein sequence ID" value="KAF2009368.1"/>
    <property type="molecule type" value="Genomic_DNA"/>
</dbReference>
<evidence type="ECO:0000256" key="3">
    <source>
        <dbReference type="SAM" id="MobiDB-lite"/>
    </source>
</evidence>
<dbReference type="InterPro" id="IPR025160">
    <property type="entry name" value="AATF"/>
</dbReference>
<organism evidence="6 7">
    <name type="scientific">Aaosphaeria arxii CBS 175.79</name>
    <dbReference type="NCBI Taxonomy" id="1450172"/>
    <lineage>
        <taxon>Eukaryota</taxon>
        <taxon>Fungi</taxon>
        <taxon>Dikarya</taxon>
        <taxon>Ascomycota</taxon>
        <taxon>Pezizomycotina</taxon>
        <taxon>Dothideomycetes</taxon>
        <taxon>Pleosporomycetidae</taxon>
        <taxon>Pleosporales</taxon>
        <taxon>Pleosporales incertae sedis</taxon>
        <taxon>Aaosphaeria</taxon>
    </lineage>
</organism>
<dbReference type="Proteomes" id="UP000799778">
    <property type="component" value="Unassembled WGS sequence"/>
</dbReference>
<protein>
    <recommendedName>
        <fullName evidence="2">Protein BFR2</fullName>
    </recommendedName>
</protein>
<name>A0A6A5X8T0_9PLEO</name>
<reference evidence="6" key="1">
    <citation type="journal article" date="2020" name="Stud. Mycol.">
        <title>101 Dothideomycetes genomes: a test case for predicting lifestyles and emergence of pathogens.</title>
        <authorList>
            <person name="Haridas S."/>
            <person name="Albert R."/>
            <person name="Binder M."/>
            <person name="Bloem J."/>
            <person name="Labutti K."/>
            <person name="Salamov A."/>
            <person name="Andreopoulos B."/>
            <person name="Baker S."/>
            <person name="Barry K."/>
            <person name="Bills G."/>
            <person name="Bluhm B."/>
            <person name="Cannon C."/>
            <person name="Castanera R."/>
            <person name="Culley D."/>
            <person name="Daum C."/>
            <person name="Ezra D."/>
            <person name="Gonzalez J."/>
            <person name="Henrissat B."/>
            <person name="Kuo A."/>
            <person name="Liang C."/>
            <person name="Lipzen A."/>
            <person name="Lutzoni F."/>
            <person name="Magnuson J."/>
            <person name="Mondo S."/>
            <person name="Nolan M."/>
            <person name="Ohm R."/>
            <person name="Pangilinan J."/>
            <person name="Park H.-J."/>
            <person name="Ramirez L."/>
            <person name="Alfaro M."/>
            <person name="Sun H."/>
            <person name="Tritt A."/>
            <person name="Yoshinaga Y."/>
            <person name="Zwiers L.-H."/>
            <person name="Turgeon B."/>
            <person name="Goodwin S."/>
            <person name="Spatafora J."/>
            <person name="Crous P."/>
            <person name="Grigoriev I."/>
        </authorList>
    </citation>
    <scope>NUCLEOTIDE SEQUENCE</scope>
    <source>
        <strain evidence="6">CBS 175.79</strain>
    </source>
</reference>
<dbReference type="InterPro" id="IPR012617">
    <property type="entry name" value="AATF_C"/>
</dbReference>
<feature type="compositionally biased region" description="Acidic residues" evidence="3">
    <location>
        <begin position="120"/>
        <end position="169"/>
    </location>
</feature>
<dbReference type="GO" id="GO:0000462">
    <property type="term" value="P:maturation of SSU-rRNA from tricistronic rRNA transcript (SSU-rRNA, 5.8S rRNA, LSU-rRNA)"/>
    <property type="evidence" value="ECO:0007669"/>
    <property type="project" value="TreeGrafter"/>
</dbReference>
<feature type="compositionally biased region" description="Acidic residues" evidence="3">
    <location>
        <begin position="469"/>
        <end position="488"/>
    </location>
</feature>
<dbReference type="OrthoDB" id="5783963at2759"/>
<feature type="compositionally biased region" description="Acidic residues" evidence="3">
    <location>
        <begin position="91"/>
        <end position="105"/>
    </location>
</feature>
<evidence type="ECO:0000256" key="2">
    <source>
        <dbReference type="ARBA" id="ARBA00013850"/>
    </source>
</evidence>
<feature type="compositionally biased region" description="Basic and acidic residues" evidence="3">
    <location>
        <begin position="1"/>
        <end position="10"/>
    </location>
</feature>
<dbReference type="Pfam" id="PF13339">
    <property type="entry name" value="AATF-Che1"/>
    <property type="match status" value="1"/>
</dbReference>
<dbReference type="PANTHER" id="PTHR15565">
    <property type="entry name" value="AATF PROTEIN APOPTOSIS ANTAGONIZING TRANSCRIPTION FACTOR"/>
    <property type="match status" value="1"/>
</dbReference>
<dbReference type="GeneID" id="54282878"/>
<evidence type="ECO:0000313" key="6">
    <source>
        <dbReference type="EMBL" id="KAF2009368.1"/>
    </source>
</evidence>
<feature type="domain" description="AATF leucine zipper-containing" evidence="5">
    <location>
        <begin position="195"/>
        <end position="313"/>
    </location>
</feature>
<dbReference type="GO" id="GO:0005730">
    <property type="term" value="C:nucleolus"/>
    <property type="evidence" value="ECO:0007669"/>
    <property type="project" value="TreeGrafter"/>
</dbReference>
<evidence type="ECO:0000259" key="5">
    <source>
        <dbReference type="Pfam" id="PF13339"/>
    </source>
</evidence>
<dbReference type="RefSeq" id="XP_033377707.1">
    <property type="nucleotide sequence ID" value="XM_033525481.1"/>
</dbReference>
<feature type="region of interest" description="Disordered" evidence="3">
    <location>
        <begin position="463"/>
        <end position="494"/>
    </location>
</feature>
<evidence type="ECO:0000313" key="7">
    <source>
        <dbReference type="Proteomes" id="UP000799778"/>
    </source>
</evidence>
<comment type="similarity">
    <text evidence="1">Belongs to the AATF family.</text>
</comment>
<feature type="compositionally biased region" description="Basic and acidic residues" evidence="3">
    <location>
        <begin position="39"/>
        <end position="50"/>
    </location>
</feature>
<proteinExistence type="inferred from homology"/>
<feature type="region of interest" description="Disordered" evidence="3">
    <location>
        <begin position="1"/>
        <end position="174"/>
    </location>
</feature>